<dbReference type="FunFam" id="3.30.160.60:FF:000125">
    <property type="entry name" value="Putative zinc finger protein 143"/>
    <property type="match status" value="1"/>
</dbReference>
<dbReference type="InterPro" id="IPR013087">
    <property type="entry name" value="Znf_C2H2_type"/>
</dbReference>
<organism evidence="9 10">
    <name type="scientific">Colletotrichum incanum</name>
    <name type="common">Soybean anthracnose fungus</name>
    <dbReference type="NCBI Taxonomy" id="1573173"/>
    <lineage>
        <taxon>Eukaryota</taxon>
        <taxon>Fungi</taxon>
        <taxon>Dikarya</taxon>
        <taxon>Ascomycota</taxon>
        <taxon>Pezizomycotina</taxon>
        <taxon>Sordariomycetes</taxon>
        <taxon>Hypocreomycetidae</taxon>
        <taxon>Glomerellales</taxon>
        <taxon>Glomerellaceae</taxon>
        <taxon>Colletotrichum</taxon>
        <taxon>Colletotrichum spaethianum species complex</taxon>
    </lineage>
</organism>
<dbReference type="PANTHER" id="PTHR14003:SF20">
    <property type="entry name" value="FINGER DOMAIN PROTEIN, PUTATIVE (AFU_ORTHOLOGUE AFUA_4G10380)-RELATED"/>
    <property type="match status" value="1"/>
</dbReference>
<proteinExistence type="inferred from homology"/>
<dbReference type="FunFam" id="3.30.160.60:FF:002343">
    <property type="entry name" value="Zinc finger protein 33A"/>
    <property type="match status" value="1"/>
</dbReference>
<dbReference type="SUPFAM" id="SSF57667">
    <property type="entry name" value="beta-beta-alpha zinc fingers"/>
    <property type="match status" value="3"/>
</dbReference>
<dbReference type="PROSITE" id="PS00028">
    <property type="entry name" value="ZINC_FINGER_C2H2_1"/>
    <property type="match status" value="4"/>
</dbReference>
<comment type="similarity">
    <text evidence="1">Belongs to the krueppel C2H2-type zinc-finger protein family.</text>
</comment>
<dbReference type="SMART" id="SM00355">
    <property type="entry name" value="ZnF_C2H2"/>
    <property type="match status" value="7"/>
</dbReference>
<dbReference type="Proteomes" id="UP000076584">
    <property type="component" value="Unassembled WGS sequence"/>
</dbReference>
<feature type="domain" description="C2H2-type" evidence="8">
    <location>
        <begin position="566"/>
        <end position="595"/>
    </location>
</feature>
<keyword evidence="2" id="KW-0479">Metal-binding</keyword>
<dbReference type="EMBL" id="LFIW01002866">
    <property type="protein sequence ID" value="KZL63182.1"/>
    <property type="molecule type" value="Genomic_DNA"/>
</dbReference>
<evidence type="ECO:0000256" key="6">
    <source>
        <dbReference type="PROSITE-ProRule" id="PRU00042"/>
    </source>
</evidence>
<feature type="region of interest" description="Disordered" evidence="7">
    <location>
        <begin position="639"/>
        <end position="677"/>
    </location>
</feature>
<feature type="region of interest" description="Disordered" evidence="7">
    <location>
        <begin position="389"/>
        <end position="449"/>
    </location>
</feature>
<evidence type="ECO:0000256" key="4">
    <source>
        <dbReference type="ARBA" id="ARBA00022771"/>
    </source>
</evidence>
<dbReference type="GO" id="GO:0000981">
    <property type="term" value="F:DNA-binding transcription factor activity, RNA polymerase II-specific"/>
    <property type="evidence" value="ECO:0007669"/>
    <property type="project" value="UniProtKB-ARBA"/>
</dbReference>
<dbReference type="InterPro" id="IPR036236">
    <property type="entry name" value="Znf_C2H2_sf"/>
</dbReference>
<evidence type="ECO:0000313" key="10">
    <source>
        <dbReference type="Proteomes" id="UP000076584"/>
    </source>
</evidence>
<dbReference type="Pfam" id="PF00096">
    <property type="entry name" value="zf-C2H2"/>
    <property type="match status" value="2"/>
</dbReference>
<protein>
    <submittedName>
        <fullName evidence="9">Zinc-responsiveness transcriptional activator</fullName>
    </submittedName>
</protein>
<dbReference type="Gene3D" id="3.30.160.60">
    <property type="entry name" value="Classic Zinc Finger"/>
    <property type="match status" value="5"/>
</dbReference>
<evidence type="ECO:0000256" key="3">
    <source>
        <dbReference type="ARBA" id="ARBA00022737"/>
    </source>
</evidence>
<evidence type="ECO:0000313" key="9">
    <source>
        <dbReference type="EMBL" id="KZL63182.1"/>
    </source>
</evidence>
<feature type="compositionally biased region" description="Polar residues" evidence="7">
    <location>
        <begin position="411"/>
        <end position="446"/>
    </location>
</feature>
<dbReference type="PROSITE" id="PS50157">
    <property type="entry name" value="ZINC_FINGER_C2H2_2"/>
    <property type="match status" value="5"/>
</dbReference>
<dbReference type="GO" id="GO:0000785">
    <property type="term" value="C:chromatin"/>
    <property type="evidence" value="ECO:0007669"/>
    <property type="project" value="TreeGrafter"/>
</dbReference>
<gene>
    <name evidence="9" type="ORF">CI238_06038</name>
</gene>
<dbReference type="PANTHER" id="PTHR14003">
    <property type="entry name" value="TRANSCRIPTIONAL REPRESSOR PROTEIN YY"/>
    <property type="match status" value="1"/>
</dbReference>
<keyword evidence="4 6" id="KW-0863">Zinc-finger</keyword>
<dbReference type="AlphaFoldDB" id="A0A161XS44"/>
<evidence type="ECO:0000256" key="1">
    <source>
        <dbReference type="ARBA" id="ARBA00006991"/>
    </source>
</evidence>
<feature type="domain" description="C2H2-type" evidence="8">
    <location>
        <begin position="538"/>
        <end position="565"/>
    </location>
</feature>
<evidence type="ECO:0000256" key="7">
    <source>
        <dbReference type="SAM" id="MobiDB-lite"/>
    </source>
</evidence>
<feature type="domain" description="C2H2-type" evidence="8">
    <location>
        <begin position="506"/>
        <end position="537"/>
    </location>
</feature>
<dbReference type="FunFam" id="3.30.160.60:FF:001442">
    <property type="entry name" value="zinc finger protein 696"/>
    <property type="match status" value="1"/>
</dbReference>
<dbReference type="GO" id="GO:0000978">
    <property type="term" value="F:RNA polymerase II cis-regulatory region sequence-specific DNA binding"/>
    <property type="evidence" value="ECO:0007669"/>
    <property type="project" value="TreeGrafter"/>
</dbReference>
<comment type="caution">
    <text evidence="9">The sequence shown here is derived from an EMBL/GenBank/DDBJ whole genome shotgun (WGS) entry which is preliminary data.</text>
</comment>
<evidence type="ECO:0000256" key="5">
    <source>
        <dbReference type="ARBA" id="ARBA00022833"/>
    </source>
</evidence>
<keyword evidence="5" id="KW-0862">Zinc</keyword>
<feature type="domain" description="C2H2-type" evidence="8">
    <location>
        <begin position="624"/>
        <end position="651"/>
    </location>
</feature>
<keyword evidence="3" id="KW-0677">Repeat</keyword>
<keyword evidence="10" id="KW-1185">Reference proteome</keyword>
<dbReference type="GO" id="GO:0008270">
    <property type="term" value="F:zinc ion binding"/>
    <property type="evidence" value="ECO:0007669"/>
    <property type="project" value="UniProtKB-KW"/>
</dbReference>
<name>A0A161XS44_COLIC</name>
<dbReference type="STRING" id="1573173.A0A161XS44"/>
<evidence type="ECO:0000256" key="2">
    <source>
        <dbReference type="ARBA" id="ARBA00022723"/>
    </source>
</evidence>
<accession>A0A161XS44</accession>
<evidence type="ECO:0000259" key="8">
    <source>
        <dbReference type="PROSITE" id="PS50157"/>
    </source>
</evidence>
<reference evidence="9 10" key="1">
    <citation type="submission" date="2015-06" db="EMBL/GenBank/DDBJ databases">
        <title>Survival trade-offs in plant roots during colonization by closely related pathogenic and mutualistic fungi.</title>
        <authorList>
            <person name="Hacquard S."/>
            <person name="Kracher B."/>
            <person name="Hiruma K."/>
            <person name="Weinman A."/>
            <person name="Muench P."/>
            <person name="Garrido Oter R."/>
            <person name="Ver Loren van Themaat E."/>
            <person name="Dallerey J.-F."/>
            <person name="Damm U."/>
            <person name="Henrissat B."/>
            <person name="Lespinet O."/>
            <person name="Thon M."/>
            <person name="Kemen E."/>
            <person name="McHardy A.C."/>
            <person name="Schulze-Lefert P."/>
            <person name="O'Connell R.J."/>
        </authorList>
    </citation>
    <scope>NUCLEOTIDE SEQUENCE [LARGE SCALE GENOMIC DNA]</scope>
    <source>
        <strain evidence="9 10">MAFF 238704</strain>
    </source>
</reference>
<feature type="domain" description="C2H2-type" evidence="8">
    <location>
        <begin position="596"/>
        <end position="623"/>
    </location>
</feature>
<dbReference type="GO" id="GO:0005667">
    <property type="term" value="C:transcription regulator complex"/>
    <property type="evidence" value="ECO:0007669"/>
    <property type="project" value="TreeGrafter"/>
</dbReference>
<sequence length="677" mass="74338">MDDHQDGFSTAFDPNQSLFNMPYSTMVPDHDHDHFLGGTLSISHDESCLDLKYDHVACRGPENNHQHHPVPNHNHPRINLNSIPMLQRRHHSISTMPGIPNFFESKDQSPVGFGANALMSPTAHVDFAAMIHTDSSTNVEDDSTSAACSSLDCNQCASDCGASEAGDICRDAECGPACDDDECERAASPCEDAECLARSLSEKDKAAAGVLASFGGENSLGQNGMATSSMPSLQTSQFFPNQSSFDNGVMTAASQSSFHNGGLPSTMVQSMNMDGFYQCDLDSLPTTYLDASMDGNFDWASWAAHIANEHSSGACVRPCLMEQNLPFDNTKCPMPHQVYAHPGQEYFCVPSDQANFVACGAEFNNTTDLIQHIFTQHQHQHAEGEHLDFFPEAHPPTLPLMASQHQHTHNHPQSPGTIQVSTKVLRNRESSTNSSVSRPPTASSPVVSPETILSEASSITSEQFACKWHKEAGGQVCGLVFQDDEGLQNHCREQHLKNLNKTDNGFKCRWEGCSRDGHFTQKSKLERHLQTHTGYKPVKCTICGLALSAKQSLAQHMRIHTGEKPWACQHPGCGAAFKQQSALTMHMRTHTGEKPLSCDVCGKAFGESSNLSKHRKTHNVKGAFKCDFCDKDFHRLDQKRRHEKTHRTKENGGAAVDIETSHTIRKTQGGRVTKNTK</sequence>